<evidence type="ECO:0000313" key="2">
    <source>
        <dbReference type="EMBL" id="CAL8075788.1"/>
    </source>
</evidence>
<dbReference type="Proteomes" id="UP001642540">
    <property type="component" value="Unassembled WGS sequence"/>
</dbReference>
<reference evidence="2 3" key="1">
    <citation type="submission" date="2024-08" db="EMBL/GenBank/DDBJ databases">
        <authorList>
            <person name="Cucini C."/>
            <person name="Frati F."/>
        </authorList>
    </citation>
    <scope>NUCLEOTIDE SEQUENCE [LARGE SCALE GENOMIC DNA]</scope>
</reference>
<feature type="compositionally biased region" description="Polar residues" evidence="1">
    <location>
        <begin position="67"/>
        <end position="79"/>
    </location>
</feature>
<name>A0ABP1PSI9_9HEXA</name>
<dbReference type="EMBL" id="CAXLJM020000009">
    <property type="protein sequence ID" value="CAL8075788.1"/>
    <property type="molecule type" value="Genomic_DNA"/>
</dbReference>
<sequence>MLKLLNVANAHVEENVEPFDWGKNQTVSLKGLFLGKTVAASSFLGKPNSHGETSEHNQDSETDEENQSPSISGRVLSSSEGKEGIPLSVLLDEDAELYPPELIAKANELPLGLGRSIQINSDTSTESPRQVWLAAQASKLFGASLLTSKSQDSGISSEDDIVPAKKLDGTKILNKSSGKSSLQFNTEDDQDDSAEDNEDNASGSENNSNGLLTASRLPPKENEEVMQGGRSIPTADETPNPIKVDGDQDNKSEANDEEISGRFQEVMEGPNDEETSGRFPEIIEEQPILKNSDKWKSDKNLPPENKENSSERGRNFHKKSGKTSGKFPAHLKIIEMSQTDELFDCSDRRGTLVPISDNSKYLADVKLTYNYEQAKKLCMDHDLVLAELMDVPDHWSIQGFVSSFGNNVFFNADSEKFFIGPNDIHHEGVYRRSDNGKNISFQNYHTSQPDDRNMAEDCTTVSRESKVSLKHIATQIFEMEKNASVHLLVNASERAYFVSSFQLSWSSAMDYCINRNMTLYNLDEVTNLGLFRSMIRWESKILRGIPIPPVQYWTSGKFKKSHMNAEIYWYRKPYLTDSEERVLPKVANFTFSGLFRWSSKKKKDAGAPYTWRRDLCLSFAFEGAPDPTPFVRNTNCDLPAYFVCVEVYDDDGVPPD</sequence>
<dbReference type="InterPro" id="IPR016186">
    <property type="entry name" value="C-type_lectin-like/link_sf"/>
</dbReference>
<gene>
    <name evidence="2" type="ORF">ODALV1_LOCUS3283</name>
</gene>
<comment type="caution">
    <text evidence="2">The sequence shown here is derived from an EMBL/GenBank/DDBJ whole genome shotgun (WGS) entry which is preliminary data.</text>
</comment>
<proteinExistence type="predicted"/>
<feature type="region of interest" description="Disordered" evidence="1">
    <location>
        <begin position="148"/>
        <end position="325"/>
    </location>
</feature>
<feature type="compositionally biased region" description="Basic and acidic residues" evidence="1">
    <location>
        <begin position="291"/>
        <end position="314"/>
    </location>
</feature>
<evidence type="ECO:0000313" key="3">
    <source>
        <dbReference type="Proteomes" id="UP001642540"/>
    </source>
</evidence>
<protein>
    <recommendedName>
        <fullName evidence="4">C-type lectin domain-containing protein</fullName>
    </recommendedName>
</protein>
<dbReference type="Gene3D" id="3.10.100.10">
    <property type="entry name" value="Mannose-Binding Protein A, subunit A"/>
    <property type="match status" value="2"/>
</dbReference>
<organism evidence="2 3">
    <name type="scientific">Orchesella dallaii</name>
    <dbReference type="NCBI Taxonomy" id="48710"/>
    <lineage>
        <taxon>Eukaryota</taxon>
        <taxon>Metazoa</taxon>
        <taxon>Ecdysozoa</taxon>
        <taxon>Arthropoda</taxon>
        <taxon>Hexapoda</taxon>
        <taxon>Collembola</taxon>
        <taxon>Entomobryomorpha</taxon>
        <taxon>Entomobryoidea</taxon>
        <taxon>Orchesellidae</taxon>
        <taxon>Orchesellinae</taxon>
        <taxon>Orchesella</taxon>
    </lineage>
</organism>
<feature type="compositionally biased region" description="Acidic residues" evidence="1">
    <location>
        <begin position="186"/>
        <end position="199"/>
    </location>
</feature>
<feature type="region of interest" description="Disordered" evidence="1">
    <location>
        <begin position="44"/>
        <end position="79"/>
    </location>
</feature>
<keyword evidence="3" id="KW-1185">Reference proteome</keyword>
<evidence type="ECO:0008006" key="4">
    <source>
        <dbReference type="Google" id="ProtNLM"/>
    </source>
</evidence>
<evidence type="ECO:0000256" key="1">
    <source>
        <dbReference type="SAM" id="MobiDB-lite"/>
    </source>
</evidence>
<feature type="compositionally biased region" description="Polar residues" evidence="1">
    <location>
        <begin position="173"/>
        <end position="185"/>
    </location>
</feature>
<feature type="compositionally biased region" description="Polar residues" evidence="1">
    <location>
        <begin position="203"/>
        <end position="212"/>
    </location>
</feature>
<dbReference type="InterPro" id="IPR016187">
    <property type="entry name" value="CTDL_fold"/>
</dbReference>
<feature type="compositionally biased region" description="Basic and acidic residues" evidence="1">
    <location>
        <begin position="244"/>
        <end position="254"/>
    </location>
</feature>
<dbReference type="SUPFAM" id="SSF56436">
    <property type="entry name" value="C-type lectin-like"/>
    <property type="match status" value="2"/>
</dbReference>
<accession>A0ABP1PSI9</accession>